<dbReference type="EMBL" id="FNKP01000001">
    <property type="protein sequence ID" value="SDQ57620.1"/>
    <property type="molecule type" value="Genomic_DNA"/>
</dbReference>
<protein>
    <submittedName>
        <fullName evidence="1">Uncharacterized protein</fullName>
    </submittedName>
</protein>
<evidence type="ECO:0000313" key="2">
    <source>
        <dbReference type="Proteomes" id="UP000183487"/>
    </source>
</evidence>
<name>A0A1H1C0P9_9BURK</name>
<evidence type="ECO:0000313" key="1">
    <source>
        <dbReference type="EMBL" id="SDQ57620.1"/>
    </source>
</evidence>
<accession>A0A1H1C0P9</accession>
<sequence length="30" mass="3601">MTMIRGTRFIVGKEAARFRALESRFRSYLH</sequence>
<dbReference type="AlphaFoldDB" id="A0A1H1C0P9"/>
<gene>
    <name evidence="1" type="ORF">SAMN05443245_1906</name>
</gene>
<proteinExistence type="predicted"/>
<organism evidence="1 2">
    <name type="scientific">Paraburkholderia fungorum</name>
    <dbReference type="NCBI Taxonomy" id="134537"/>
    <lineage>
        <taxon>Bacteria</taxon>
        <taxon>Pseudomonadati</taxon>
        <taxon>Pseudomonadota</taxon>
        <taxon>Betaproteobacteria</taxon>
        <taxon>Burkholderiales</taxon>
        <taxon>Burkholderiaceae</taxon>
        <taxon>Paraburkholderia</taxon>
    </lineage>
</organism>
<keyword evidence="2" id="KW-1185">Reference proteome</keyword>
<reference evidence="2" key="1">
    <citation type="submission" date="2016-10" db="EMBL/GenBank/DDBJ databases">
        <authorList>
            <person name="Varghese N."/>
        </authorList>
    </citation>
    <scope>NUCLEOTIDE SEQUENCE [LARGE SCALE GENOMIC DNA]</scope>
    <source>
        <strain evidence="2">GAS106B</strain>
    </source>
</reference>
<dbReference type="Proteomes" id="UP000183487">
    <property type="component" value="Unassembled WGS sequence"/>
</dbReference>